<proteinExistence type="predicted"/>
<evidence type="ECO:0000256" key="2">
    <source>
        <dbReference type="PROSITE-ProRule" id="PRU00335"/>
    </source>
</evidence>
<evidence type="ECO:0000259" key="3">
    <source>
        <dbReference type="PROSITE" id="PS50977"/>
    </source>
</evidence>
<dbReference type="InterPro" id="IPR050624">
    <property type="entry name" value="HTH-type_Tx_Regulator"/>
</dbReference>
<keyword evidence="5" id="KW-1185">Reference proteome</keyword>
<name>A0ABY4HUF2_CHIFI</name>
<accession>A0ABY4HUF2</accession>
<dbReference type="PANTHER" id="PTHR43479:SF11">
    <property type="entry name" value="ACREF_ENVCD OPERON REPRESSOR-RELATED"/>
    <property type="match status" value="1"/>
</dbReference>
<sequence>MPKAKEQFEEMRQEAVRKIKTAGLELFARKGLAGTNIKEIAEKAQISLGLMYHYYSSKDELYLALANEAMDMSIALLSALKKQRTGAREKVEGFIHGFLTGVQKHPEICYFIIIGQQFETKDDSQNDDLNTRKLKSLELLAAIIKAGQREGIFVKGDPLQLAVMLVAATQGLAAFKMTFGSRFTMPQTEILLNMLII</sequence>
<dbReference type="SUPFAM" id="SSF48498">
    <property type="entry name" value="Tetracyclin repressor-like, C-terminal domain"/>
    <property type="match status" value="1"/>
</dbReference>
<evidence type="ECO:0000313" key="5">
    <source>
        <dbReference type="Proteomes" id="UP000830198"/>
    </source>
</evidence>
<gene>
    <name evidence="4" type="ORF">MYF79_20955</name>
</gene>
<dbReference type="InterPro" id="IPR036271">
    <property type="entry name" value="Tet_transcr_reg_TetR-rel_C_sf"/>
</dbReference>
<protein>
    <submittedName>
        <fullName evidence="4">TetR/AcrR family transcriptional regulator</fullName>
    </submittedName>
</protein>
<evidence type="ECO:0000256" key="1">
    <source>
        <dbReference type="ARBA" id="ARBA00023125"/>
    </source>
</evidence>
<dbReference type="Gene3D" id="1.10.10.60">
    <property type="entry name" value="Homeodomain-like"/>
    <property type="match status" value="1"/>
</dbReference>
<organism evidence="4 5">
    <name type="scientific">Chitinophaga filiformis</name>
    <name type="common">Myxococcus filiformis</name>
    <name type="synonym">Flexibacter filiformis</name>
    <dbReference type="NCBI Taxonomy" id="104663"/>
    <lineage>
        <taxon>Bacteria</taxon>
        <taxon>Pseudomonadati</taxon>
        <taxon>Bacteroidota</taxon>
        <taxon>Chitinophagia</taxon>
        <taxon>Chitinophagales</taxon>
        <taxon>Chitinophagaceae</taxon>
        <taxon>Chitinophaga</taxon>
    </lineage>
</organism>
<dbReference type="Proteomes" id="UP000830198">
    <property type="component" value="Chromosome"/>
</dbReference>
<dbReference type="InterPro" id="IPR001647">
    <property type="entry name" value="HTH_TetR"/>
</dbReference>
<dbReference type="InterPro" id="IPR009057">
    <property type="entry name" value="Homeodomain-like_sf"/>
</dbReference>
<dbReference type="PROSITE" id="PS50977">
    <property type="entry name" value="HTH_TETR_2"/>
    <property type="match status" value="1"/>
</dbReference>
<dbReference type="PANTHER" id="PTHR43479">
    <property type="entry name" value="ACREF/ENVCD OPERON REPRESSOR-RELATED"/>
    <property type="match status" value="1"/>
</dbReference>
<dbReference type="EMBL" id="CP095855">
    <property type="protein sequence ID" value="UPK67415.1"/>
    <property type="molecule type" value="Genomic_DNA"/>
</dbReference>
<dbReference type="Pfam" id="PF00440">
    <property type="entry name" value="TetR_N"/>
    <property type="match status" value="1"/>
</dbReference>
<dbReference type="PRINTS" id="PR00455">
    <property type="entry name" value="HTHTETR"/>
</dbReference>
<dbReference type="Gene3D" id="1.10.357.10">
    <property type="entry name" value="Tetracycline Repressor, domain 2"/>
    <property type="match status" value="1"/>
</dbReference>
<dbReference type="RefSeq" id="WP_247809778.1">
    <property type="nucleotide sequence ID" value="NZ_CP095855.1"/>
</dbReference>
<dbReference type="SUPFAM" id="SSF46689">
    <property type="entry name" value="Homeodomain-like"/>
    <property type="match status" value="1"/>
</dbReference>
<reference evidence="4 5" key="1">
    <citation type="submission" date="2022-04" db="EMBL/GenBank/DDBJ databases">
        <title>The arsenic-methylating capacity of Chitinophaga filiformis YT5 during chitin decomposition.</title>
        <authorList>
            <person name="Chen G."/>
            <person name="Liang Y."/>
        </authorList>
    </citation>
    <scope>NUCLEOTIDE SEQUENCE [LARGE SCALE GENOMIC DNA]</scope>
    <source>
        <strain evidence="4 5">YT5</strain>
    </source>
</reference>
<feature type="DNA-binding region" description="H-T-H motif" evidence="2">
    <location>
        <begin position="36"/>
        <end position="55"/>
    </location>
</feature>
<evidence type="ECO:0000313" key="4">
    <source>
        <dbReference type="EMBL" id="UPK67415.1"/>
    </source>
</evidence>
<feature type="domain" description="HTH tetR-type" evidence="3">
    <location>
        <begin position="13"/>
        <end position="73"/>
    </location>
</feature>
<keyword evidence="1 2" id="KW-0238">DNA-binding</keyword>